<evidence type="ECO:0000313" key="4">
    <source>
        <dbReference type="EMBL" id="MBS7525201.1"/>
    </source>
</evidence>
<evidence type="ECO:0000313" key="5">
    <source>
        <dbReference type="Proteomes" id="UP000746471"/>
    </source>
</evidence>
<dbReference type="PANTHER" id="PTHR30535">
    <property type="entry name" value="VITAMIN B12-BINDING PROTEIN"/>
    <property type="match status" value="1"/>
</dbReference>
<keyword evidence="5" id="KW-1185">Reference proteome</keyword>
<evidence type="ECO:0000256" key="2">
    <source>
        <dbReference type="SAM" id="MobiDB-lite"/>
    </source>
</evidence>
<comment type="similarity">
    <text evidence="1">Belongs to the bacterial solute-binding protein 8 family.</text>
</comment>
<evidence type="ECO:0000259" key="3">
    <source>
        <dbReference type="PROSITE" id="PS50983"/>
    </source>
</evidence>
<dbReference type="Pfam" id="PF01497">
    <property type="entry name" value="Peripla_BP_2"/>
    <property type="match status" value="1"/>
</dbReference>
<sequence>MLVLGLLCGCQAKASAETASKDGEETAVSAVAEPSTESNEGEAVAESEPASSVSNEASDSDEMVSFVDSVGRTVEVPAHITKVAISGPLTQIVVFSLAPDKLVGIANEWSKEAEPYFDPVYYNMPVLGQLYGGKGELNLETLLASGAQVVIDVGEPKDSITADLDMLQAQTGIPFVHITANLDNMGEAYRKLGELLDMPEEAEALATYCETIYAKTASIAEGVEKVNLLYCLGDKGQHVIAKGSFHAQVFDLLANNAAVVDSPVSSGAGNEVDMEQIVNWQPDVIVFGPGSIYDTVGDDPAWATIPAIANGRYYEVPNVPYNWLGFPPSVQRYLGMIWMTELFYPEEADYDMYQEVAAYFKNFYHCDLSEAQYQTLMERAQ</sequence>
<name>A0ABS5PLI0_9FIRM</name>
<dbReference type="Proteomes" id="UP000746471">
    <property type="component" value="Unassembled WGS sequence"/>
</dbReference>
<reference evidence="4 5" key="1">
    <citation type="submission" date="2021-05" db="EMBL/GenBank/DDBJ databases">
        <title>Fusibacter ferrireducens sp. nov., an anaerobic, sulfur- and Fe-reducing bacterium isolated from the mangrove sediment.</title>
        <authorList>
            <person name="Qiu D."/>
        </authorList>
    </citation>
    <scope>NUCLEOTIDE SEQUENCE [LARGE SCALE GENOMIC DNA]</scope>
    <source>
        <strain evidence="4 5">DSM 12116</strain>
    </source>
</reference>
<dbReference type="InterPro" id="IPR050902">
    <property type="entry name" value="ABC_Transporter_SBP"/>
</dbReference>
<evidence type="ECO:0000256" key="1">
    <source>
        <dbReference type="ARBA" id="ARBA00008814"/>
    </source>
</evidence>
<dbReference type="PROSITE" id="PS50983">
    <property type="entry name" value="FE_B12_PBP"/>
    <property type="match status" value="1"/>
</dbReference>
<accession>A0ABS5PLI0</accession>
<dbReference type="Gene3D" id="3.40.50.1980">
    <property type="entry name" value="Nitrogenase molybdenum iron protein domain"/>
    <property type="match status" value="2"/>
</dbReference>
<comment type="caution">
    <text evidence="4">The sequence shown here is derived from an EMBL/GenBank/DDBJ whole genome shotgun (WGS) entry which is preliminary data.</text>
</comment>
<dbReference type="PANTHER" id="PTHR30535:SF34">
    <property type="entry name" value="MOLYBDATE-BINDING PROTEIN MOLA"/>
    <property type="match status" value="1"/>
</dbReference>
<dbReference type="InterPro" id="IPR002491">
    <property type="entry name" value="ABC_transptr_periplasmic_BD"/>
</dbReference>
<proteinExistence type="inferred from homology"/>
<dbReference type="SUPFAM" id="SSF53807">
    <property type="entry name" value="Helical backbone' metal receptor"/>
    <property type="match status" value="1"/>
</dbReference>
<gene>
    <name evidence="4" type="ORF">KHM83_00775</name>
</gene>
<dbReference type="EMBL" id="JAHBCL010000001">
    <property type="protein sequence ID" value="MBS7525201.1"/>
    <property type="molecule type" value="Genomic_DNA"/>
</dbReference>
<dbReference type="Gene3D" id="1.20.58.2180">
    <property type="match status" value="1"/>
</dbReference>
<feature type="region of interest" description="Disordered" evidence="2">
    <location>
        <begin position="16"/>
        <end position="60"/>
    </location>
</feature>
<feature type="compositionally biased region" description="Low complexity" evidence="2">
    <location>
        <begin position="46"/>
        <end position="57"/>
    </location>
</feature>
<feature type="domain" description="Fe/B12 periplasmic-binding" evidence="3">
    <location>
        <begin position="82"/>
        <end position="347"/>
    </location>
</feature>
<protein>
    <submittedName>
        <fullName evidence="4">ABC transporter substrate-binding protein</fullName>
    </submittedName>
</protein>
<organism evidence="4 5">
    <name type="scientific">Fusibacter paucivorans</name>
    <dbReference type="NCBI Taxonomy" id="76009"/>
    <lineage>
        <taxon>Bacteria</taxon>
        <taxon>Bacillati</taxon>
        <taxon>Bacillota</taxon>
        <taxon>Clostridia</taxon>
        <taxon>Eubacteriales</taxon>
        <taxon>Eubacteriales Family XII. Incertae Sedis</taxon>
        <taxon>Fusibacter</taxon>
    </lineage>
</organism>